<organism evidence="2 3">
    <name type="scientific">Hyaloscypha hepaticicola</name>
    <dbReference type="NCBI Taxonomy" id="2082293"/>
    <lineage>
        <taxon>Eukaryota</taxon>
        <taxon>Fungi</taxon>
        <taxon>Dikarya</taxon>
        <taxon>Ascomycota</taxon>
        <taxon>Pezizomycotina</taxon>
        <taxon>Leotiomycetes</taxon>
        <taxon>Helotiales</taxon>
        <taxon>Hyaloscyphaceae</taxon>
        <taxon>Hyaloscypha</taxon>
    </lineage>
</organism>
<dbReference type="STRING" id="1745343.A0A2J6Q7N8"/>
<dbReference type="Pfam" id="PF06985">
    <property type="entry name" value="HET"/>
    <property type="match status" value="1"/>
</dbReference>
<keyword evidence="3" id="KW-1185">Reference proteome</keyword>
<sequence length="92" mass="10095">YAALSYVWGDWIYPKLDNSTITKYSSEGALAPKSVNLPQAIVDAMEVARRIGLKYLWVDALCIKQDDAGEKATQIAQMDKIYANAVVTIVAA</sequence>
<dbReference type="OrthoDB" id="3563405at2759"/>
<dbReference type="EMBL" id="KZ613478">
    <property type="protein sequence ID" value="PMD22273.1"/>
    <property type="molecule type" value="Genomic_DNA"/>
</dbReference>
<dbReference type="Proteomes" id="UP000235672">
    <property type="component" value="Unassembled WGS sequence"/>
</dbReference>
<name>A0A2J6Q7N8_9HELO</name>
<feature type="non-terminal residue" evidence="2">
    <location>
        <position position="1"/>
    </location>
</feature>
<proteinExistence type="predicted"/>
<evidence type="ECO:0000313" key="3">
    <source>
        <dbReference type="Proteomes" id="UP000235672"/>
    </source>
</evidence>
<reference evidence="2 3" key="1">
    <citation type="submission" date="2016-05" db="EMBL/GenBank/DDBJ databases">
        <title>A degradative enzymes factory behind the ericoid mycorrhizal symbiosis.</title>
        <authorList>
            <consortium name="DOE Joint Genome Institute"/>
            <person name="Martino E."/>
            <person name="Morin E."/>
            <person name="Grelet G."/>
            <person name="Kuo A."/>
            <person name="Kohler A."/>
            <person name="Daghino S."/>
            <person name="Barry K."/>
            <person name="Choi C."/>
            <person name="Cichocki N."/>
            <person name="Clum A."/>
            <person name="Copeland A."/>
            <person name="Hainaut M."/>
            <person name="Haridas S."/>
            <person name="Labutti K."/>
            <person name="Lindquist E."/>
            <person name="Lipzen A."/>
            <person name="Khouja H.-R."/>
            <person name="Murat C."/>
            <person name="Ohm R."/>
            <person name="Olson A."/>
            <person name="Spatafora J."/>
            <person name="Veneault-Fourrey C."/>
            <person name="Henrissat B."/>
            <person name="Grigoriev I."/>
            <person name="Martin F."/>
            <person name="Perotto S."/>
        </authorList>
    </citation>
    <scope>NUCLEOTIDE SEQUENCE [LARGE SCALE GENOMIC DNA]</scope>
    <source>
        <strain evidence="2 3">UAMH 7357</strain>
    </source>
</reference>
<accession>A0A2J6Q7N8</accession>
<evidence type="ECO:0000313" key="2">
    <source>
        <dbReference type="EMBL" id="PMD22273.1"/>
    </source>
</evidence>
<protein>
    <recommendedName>
        <fullName evidence="1">Heterokaryon incompatibility domain-containing protein</fullName>
    </recommendedName>
</protein>
<dbReference type="PANTHER" id="PTHR33112:SF12">
    <property type="entry name" value="HETEROKARYON INCOMPATIBILITY DOMAIN-CONTAINING PROTEIN"/>
    <property type="match status" value="1"/>
</dbReference>
<evidence type="ECO:0000259" key="1">
    <source>
        <dbReference type="Pfam" id="PF06985"/>
    </source>
</evidence>
<feature type="non-terminal residue" evidence="2">
    <location>
        <position position="92"/>
    </location>
</feature>
<gene>
    <name evidence="2" type="ORF">NA56DRAFT_541286</name>
</gene>
<dbReference type="InterPro" id="IPR010730">
    <property type="entry name" value="HET"/>
</dbReference>
<dbReference type="AlphaFoldDB" id="A0A2J6Q7N8"/>
<feature type="domain" description="Heterokaryon incompatibility" evidence="1">
    <location>
        <begin position="1"/>
        <end position="92"/>
    </location>
</feature>
<dbReference type="PANTHER" id="PTHR33112">
    <property type="entry name" value="DOMAIN PROTEIN, PUTATIVE-RELATED"/>
    <property type="match status" value="1"/>
</dbReference>